<evidence type="ECO:0000313" key="11">
    <source>
        <dbReference type="Proteomes" id="UP001383192"/>
    </source>
</evidence>
<sequence length="373" mass="41741">MYGDGDAGEEELHILLSPVSSDDFRPHGLGENVGSTALWTAFSPDEETFSSEFAYGYKAKDTEDEIVRAANDAMETLSKAIAPGAFLVNQIPILRFVPEWFPGAGFKKTARIWAPLYDAMIDVPFNFAVEQLTAGTAEDSFTSKWLLRNLSGEDKDILKHGAGAMFGAGGETTAIALYTFFLQMCLNPDVQKRGQAEVDRIVGRERLPTCEDRENMPYIEALAQEILRWHIVVPTGLPHSTTQDDVHDGFFIPKGSIVLANIWKMSRDPHVYKNPEVFNPDRFLGPEPEQDPRDYVYGFGRRVCPGRHLANTTLFITLAMCLSVFDIAPIEEDGQVILPQYKPKSGTVSHLEEFKCRITPRIDEEKLAHLLQE</sequence>
<dbReference type="InterPro" id="IPR050364">
    <property type="entry name" value="Cytochrome_P450_fung"/>
</dbReference>
<comment type="pathway">
    <text evidence="2">Secondary metabolite biosynthesis.</text>
</comment>
<dbReference type="PRINTS" id="PR00463">
    <property type="entry name" value="EP450I"/>
</dbReference>
<protein>
    <recommendedName>
        <fullName evidence="12">Cytochrome P450</fullName>
    </recommendedName>
</protein>
<dbReference type="GO" id="GO:0004497">
    <property type="term" value="F:monooxygenase activity"/>
    <property type="evidence" value="ECO:0007669"/>
    <property type="project" value="UniProtKB-KW"/>
</dbReference>
<keyword evidence="7 9" id="KW-0408">Iron</keyword>
<evidence type="ECO:0000256" key="1">
    <source>
        <dbReference type="ARBA" id="ARBA00001971"/>
    </source>
</evidence>
<dbReference type="SUPFAM" id="SSF48264">
    <property type="entry name" value="Cytochrome P450"/>
    <property type="match status" value="1"/>
</dbReference>
<dbReference type="InterPro" id="IPR002401">
    <property type="entry name" value="Cyt_P450_E_grp-I"/>
</dbReference>
<dbReference type="GO" id="GO:0016705">
    <property type="term" value="F:oxidoreductase activity, acting on paired donors, with incorporation or reduction of molecular oxygen"/>
    <property type="evidence" value="ECO:0007669"/>
    <property type="project" value="InterPro"/>
</dbReference>
<reference evidence="10 11" key="1">
    <citation type="submission" date="2024-01" db="EMBL/GenBank/DDBJ databases">
        <title>A draft genome for a cacao thread blight-causing isolate of Paramarasmius palmivorus.</title>
        <authorList>
            <person name="Baruah I.K."/>
            <person name="Bukari Y."/>
            <person name="Amoako-Attah I."/>
            <person name="Meinhardt L.W."/>
            <person name="Bailey B.A."/>
            <person name="Cohen S.P."/>
        </authorList>
    </citation>
    <scope>NUCLEOTIDE SEQUENCE [LARGE SCALE GENOMIC DNA]</scope>
    <source>
        <strain evidence="10 11">GH-12</strain>
    </source>
</reference>
<dbReference type="GO" id="GO:0005506">
    <property type="term" value="F:iron ion binding"/>
    <property type="evidence" value="ECO:0007669"/>
    <property type="project" value="InterPro"/>
</dbReference>
<evidence type="ECO:0000313" key="10">
    <source>
        <dbReference type="EMBL" id="KAK7029402.1"/>
    </source>
</evidence>
<keyword evidence="8" id="KW-0503">Monooxygenase</keyword>
<accession>A0AAW0BTP8</accession>
<gene>
    <name evidence="10" type="ORF">VNI00_014656</name>
</gene>
<evidence type="ECO:0000256" key="7">
    <source>
        <dbReference type="ARBA" id="ARBA00023004"/>
    </source>
</evidence>
<name>A0AAW0BTP8_9AGAR</name>
<evidence type="ECO:0000256" key="5">
    <source>
        <dbReference type="ARBA" id="ARBA00022723"/>
    </source>
</evidence>
<dbReference type="Gene3D" id="1.10.630.10">
    <property type="entry name" value="Cytochrome P450"/>
    <property type="match status" value="1"/>
</dbReference>
<dbReference type="InterPro" id="IPR001128">
    <property type="entry name" value="Cyt_P450"/>
</dbReference>
<evidence type="ECO:0000256" key="2">
    <source>
        <dbReference type="ARBA" id="ARBA00005179"/>
    </source>
</evidence>
<evidence type="ECO:0000256" key="6">
    <source>
        <dbReference type="ARBA" id="ARBA00023002"/>
    </source>
</evidence>
<dbReference type="GO" id="GO:0020037">
    <property type="term" value="F:heme binding"/>
    <property type="evidence" value="ECO:0007669"/>
    <property type="project" value="InterPro"/>
</dbReference>
<keyword evidence="6" id="KW-0560">Oxidoreductase</keyword>
<evidence type="ECO:0000256" key="3">
    <source>
        <dbReference type="ARBA" id="ARBA00010617"/>
    </source>
</evidence>
<dbReference type="PANTHER" id="PTHR46300">
    <property type="entry name" value="P450, PUTATIVE (EUROFUNG)-RELATED-RELATED"/>
    <property type="match status" value="1"/>
</dbReference>
<keyword evidence="5 9" id="KW-0479">Metal-binding</keyword>
<evidence type="ECO:0000256" key="9">
    <source>
        <dbReference type="PIRSR" id="PIRSR602401-1"/>
    </source>
</evidence>
<dbReference type="Proteomes" id="UP001383192">
    <property type="component" value="Unassembled WGS sequence"/>
</dbReference>
<keyword evidence="11" id="KW-1185">Reference proteome</keyword>
<dbReference type="AlphaFoldDB" id="A0AAW0BTP8"/>
<feature type="binding site" description="axial binding residue" evidence="9">
    <location>
        <position position="304"/>
    </location>
    <ligand>
        <name>heme</name>
        <dbReference type="ChEBI" id="CHEBI:30413"/>
    </ligand>
    <ligandPart>
        <name>Fe</name>
        <dbReference type="ChEBI" id="CHEBI:18248"/>
    </ligandPart>
</feature>
<evidence type="ECO:0008006" key="12">
    <source>
        <dbReference type="Google" id="ProtNLM"/>
    </source>
</evidence>
<dbReference type="Pfam" id="PF00067">
    <property type="entry name" value="p450"/>
    <property type="match status" value="1"/>
</dbReference>
<comment type="caution">
    <text evidence="10">The sequence shown here is derived from an EMBL/GenBank/DDBJ whole genome shotgun (WGS) entry which is preliminary data.</text>
</comment>
<dbReference type="InterPro" id="IPR036396">
    <property type="entry name" value="Cyt_P450_sf"/>
</dbReference>
<proteinExistence type="inferred from homology"/>
<dbReference type="EMBL" id="JAYKXP010000084">
    <property type="protein sequence ID" value="KAK7029402.1"/>
    <property type="molecule type" value="Genomic_DNA"/>
</dbReference>
<keyword evidence="4 9" id="KW-0349">Heme</keyword>
<comment type="similarity">
    <text evidence="3">Belongs to the cytochrome P450 family.</text>
</comment>
<evidence type="ECO:0000256" key="8">
    <source>
        <dbReference type="ARBA" id="ARBA00023033"/>
    </source>
</evidence>
<evidence type="ECO:0000256" key="4">
    <source>
        <dbReference type="ARBA" id="ARBA00022617"/>
    </source>
</evidence>
<comment type="cofactor">
    <cofactor evidence="1 9">
        <name>heme</name>
        <dbReference type="ChEBI" id="CHEBI:30413"/>
    </cofactor>
</comment>
<dbReference type="PANTHER" id="PTHR46300:SF7">
    <property type="entry name" value="P450, PUTATIVE (EUROFUNG)-RELATED"/>
    <property type="match status" value="1"/>
</dbReference>
<organism evidence="10 11">
    <name type="scientific">Paramarasmius palmivorus</name>
    <dbReference type="NCBI Taxonomy" id="297713"/>
    <lineage>
        <taxon>Eukaryota</taxon>
        <taxon>Fungi</taxon>
        <taxon>Dikarya</taxon>
        <taxon>Basidiomycota</taxon>
        <taxon>Agaricomycotina</taxon>
        <taxon>Agaricomycetes</taxon>
        <taxon>Agaricomycetidae</taxon>
        <taxon>Agaricales</taxon>
        <taxon>Marasmiineae</taxon>
        <taxon>Marasmiaceae</taxon>
        <taxon>Paramarasmius</taxon>
    </lineage>
</organism>